<keyword evidence="9 12" id="KW-0865">Zymogen</keyword>
<accession>A0AAD7DAD3</accession>
<evidence type="ECO:0000256" key="9">
    <source>
        <dbReference type="ARBA" id="ARBA00023145"/>
    </source>
</evidence>
<feature type="binding site" evidence="11">
    <location>
        <position position="393"/>
    </location>
    <ligand>
        <name>Zn(2+)</name>
        <dbReference type="ChEBI" id="CHEBI:29105"/>
        <note>catalytic</note>
    </ligand>
</feature>
<comment type="caution">
    <text evidence="13">The sequence shown here is derived from an EMBL/GenBank/DDBJ whole genome shotgun (WGS) entry which is preliminary data.</text>
</comment>
<dbReference type="PRINTS" id="PR00999">
    <property type="entry name" value="FUNGALYSIN"/>
</dbReference>
<comment type="subcellular location">
    <subcellularLocation>
        <location evidence="1 12">Secreted</location>
    </subcellularLocation>
</comment>
<dbReference type="Gene3D" id="1.10.390.10">
    <property type="entry name" value="Neutral Protease Domain 2"/>
    <property type="match status" value="1"/>
</dbReference>
<dbReference type="Proteomes" id="UP001221757">
    <property type="component" value="Unassembled WGS sequence"/>
</dbReference>
<evidence type="ECO:0000256" key="5">
    <source>
        <dbReference type="ARBA" id="ARBA00022723"/>
    </source>
</evidence>
<evidence type="ECO:0000256" key="2">
    <source>
        <dbReference type="ARBA" id="ARBA00006006"/>
    </source>
</evidence>
<evidence type="ECO:0000256" key="7">
    <source>
        <dbReference type="ARBA" id="ARBA00022833"/>
    </source>
</evidence>
<dbReference type="Gene3D" id="3.10.170.10">
    <property type="match status" value="1"/>
</dbReference>
<evidence type="ECO:0000256" key="1">
    <source>
        <dbReference type="ARBA" id="ARBA00004613"/>
    </source>
</evidence>
<dbReference type="GO" id="GO:0006508">
    <property type="term" value="P:proteolysis"/>
    <property type="evidence" value="ECO:0007669"/>
    <property type="project" value="UniProtKB-KW"/>
</dbReference>
<evidence type="ECO:0000256" key="12">
    <source>
        <dbReference type="RuleBase" id="RU364017"/>
    </source>
</evidence>
<dbReference type="InterPro" id="IPR050371">
    <property type="entry name" value="Fungal_virulence_M36"/>
</dbReference>
<gene>
    <name evidence="13" type="ORF">B0H17DRAFT_1160558</name>
</gene>
<dbReference type="EMBL" id="JARKIE010000094">
    <property type="protein sequence ID" value="KAJ7686637.1"/>
    <property type="molecule type" value="Genomic_DNA"/>
</dbReference>
<keyword evidence="6 12" id="KW-0378">Hydrolase</keyword>
<keyword evidence="8 12" id="KW-0482">Metalloprotease</keyword>
<evidence type="ECO:0000256" key="4">
    <source>
        <dbReference type="ARBA" id="ARBA00022670"/>
    </source>
</evidence>
<feature type="binding site" evidence="11">
    <location>
        <position position="389"/>
    </location>
    <ligand>
        <name>Zn(2+)</name>
        <dbReference type="ChEBI" id="CHEBI:29105"/>
        <note>catalytic</note>
    </ligand>
</feature>
<evidence type="ECO:0000256" key="10">
    <source>
        <dbReference type="PIRSR" id="PIRSR601842-1"/>
    </source>
</evidence>
<keyword evidence="12" id="KW-0732">Signal</keyword>
<keyword evidence="4 12" id="KW-0645">Protease</keyword>
<evidence type="ECO:0000256" key="6">
    <source>
        <dbReference type="ARBA" id="ARBA00022801"/>
    </source>
</evidence>
<feature type="chain" id="PRO_5041780240" description="Extracellular metalloproteinase" evidence="12">
    <location>
        <begin position="18"/>
        <end position="570"/>
    </location>
</feature>
<evidence type="ECO:0000313" key="14">
    <source>
        <dbReference type="Proteomes" id="UP001221757"/>
    </source>
</evidence>
<dbReference type="GO" id="GO:0004222">
    <property type="term" value="F:metalloendopeptidase activity"/>
    <property type="evidence" value="ECO:0007669"/>
    <property type="project" value="InterPro"/>
</dbReference>
<feature type="signal peptide" evidence="12">
    <location>
        <begin position="1"/>
        <end position="17"/>
    </location>
</feature>
<dbReference type="SUPFAM" id="SSF55486">
    <property type="entry name" value="Metalloproteases ('zincins'), catalytic domain"/>
    <property type="match status" value="1"/>
</dbReference>
<keyword evidence="7 11" id="KW-0862">Zinc</keyword>
<comment type="similarity">
    <text evidence="2 12">Belongs to the peptidase M36 family.</text>
</comment>
<evidence type="ECO:0000256" key="8">
    <source>
        <dbReference type="ARBA" id="ARBA00023049"/>
    </source>
</evidence>
<organism evidence="13 14">
    <name type="scientific">Mycena rosella</name>
    <name type="common">Pink bonnet</name>
    <name type="synonym">Agaricus rosellus</name>
    <dbReference type="NCBI Taxonomy" id="1033263"/>
    <lineage>
        <taxon>Eukaryota</taxon>
        <taxon>Fungi</taxon>
        <taxon>Dikarya</taxon>
        <taxon>Basidiomycota</taxon>
        <taxon>Agaricomycotina</taxon>
        <taxon>Agaricomycetes</taxon>
        <taxon>Agaricomycetidae</taxon>
        <taxon>Agaricales</taxon>
        <taxon>Marasmiineae</taxon>
        <taxon>Mycenaceae</taxon>
        <taxon>Mycena</taxon>
    </lineage>
</organism>
<evidence type="ECO:0000256" key="11">
    <source>
        <dbReference type="PIRSR" id="PIRSR601842-2"/>
    </source>
</evidence>
<name>A0AAD7DAD3_MYCRO</name>
<feature type="active site" evidence="10">
    <location>
        <position position="390"/>
    </location>
</feature>
<proteinExistence type="inferred from homology"/>
<dbReference type="InterPro" id="IPR027268">
    <property type="entry name" value="Peptidase_M4/M1_CTD_sf"/>
</dbReference>
<sequence>MLIAAFALLFGDILVSAFTTDVPLSLTTRTSSSGLHFPLSSYQTFDDGIRPPLLRRDASWAETASLFVASHLKINASTVKFHSGYPGELAEYAYIKQHHNNISFVNAVANVAFKNGKVVAFGHSFVKPTTIAPSTPTIPIETAISAAEKALNGTYNKHPTLLEYLVQPDSSVTLIYVIQVRNREQNTWSEAFVDAHSGKFLSSINLVSSAAYLALPVFKQDPREGFDFLVNPQNSASSPLGWHNDGTRASTDTSGNNALVYFNFNPTATTAQSGLDLIFNYTQNPNISPKERVNLDAARTNAFYTVNTLHDITIKYGFTAAAFNFQQVNFLPAGKAGDRVLVSVQNSEEPDNAHFLTPPDGQSGEMALGLWGYGNLYRDSALANDVIIHEFTHGITNRMTGGGTARCLQGDESAGLGEGWSDAMADWAEQVAAPIVDFTIGSYVNGGRPIRSNPYSTSLKVNPLKYSDYLQAEHVHAIGEIWANILHNVHAALVDAGGFSQTARTDPSGSAGNVVFLHLFIDGLALQPCEPTFIFGAHKCLLWKVFASRGLGSEATDFRDSYELPTDCKF</sequence>
<feature type="binding site" evidence="11">
    <location>
        <position position="418"/>
    </location>
    <ligand>
        <name>Zn(2+)</name>
        <dbReference type="ChEBI" id="CHEBI:29105"/>
        <note>catalytic</note>
    </ligand>
</feature>
<evidence type="ECO:0000313" key="13">
    <source>
        <dbReference type="EMBL" id="KAJ7686637.1"/>
    </source>
</evidence>
<dbReference type="Pfam" id="PF02128">
    <property type="entry name" value="Peptidase_M36"/>
    <property type="match status" value="1"/>
</dbReference>
<comment type="cofactor">
    <cofactor evidence="11">
        <name>Zn(2+)</name>
        <dbReference type="ChEBI" id="CHEBI:29105"/>
    </cofactor>
    <text evidence="11">Binds 1 zinc ion per subunit.</text>
</comment>
<keyword evidence="5 11" id="KW-0479">Metal-binding</keyword>
<dbReference type="PANTHER" id="PTHR33478:SF1">
    <property type="entry name" value="EXTRACELLULAR METALLOPROTEINASE MEP"/>
    <property type="match status" value="1"/>
</dbReference>
<protein>
    <recommendedName>
        <fullName evidence="12">Extracellular metalloproteinase</fullName>
        <ecNumber evidence="12">3.4.24.-</ecNumber>
    </recommendedName>
    <alternativeName>
        <fullName evidence="12">Fungalysin</fullName>
    </alternativeName>
</protein>
<dbReference type="AlphaFoldDB" id="A0AAD7DAD3"/>
<dbReference type="PANTHER" id="PTHR33478">
    <property type="entry name" value="EXTRACELLULAR METALLOPROTEINASE MEP"/>
    <property type="match status" value="1"/>
</dbReference>
<reference evidence="13" key="1">
    <citation type="submission" date="2023-03" db="EMBL/GenBank/DDBJ databases">
        <title>Massive genome expansion in bonnet fungi (Mycena s.s.) driven by repeated elements and novel gene families across ecological guilds.</title>
        <authorList>
            <consortium name="Lawrence Berkeley National Laboratory"/>
            <person name="Harder C.B."/>
            <person name="Miyauchi S."/>
            <person name="Viragh M."/>
            <person name="Kuo A."/>
            <person name="Thoen E."/>
            <person name="Andreopoulos B."/>
            <person name="Lu D."/>
            <person name="Skrede I."/>
            <person name="Drula E."/>
            <person name="Henrissat B."/>
            <person name="Morin E."/>
            <person name="Kohler A."/>
            <person name="Barry K."/>
            <person name="LaButti K."/>
            <person name="Morin E."/>
            <person name="Salamov A."/>
            <person name="Lipzen A."/>
            <person name="Mereny Z."/>
            <person name="Hegedus B."/>
            <person name="Baldrian P."/>
            <person name="Stursova M."/>
            <person name="Weitz H."/>
            <person name="Taylor A."/>
            <person name="Grigoriev I.V."/>
            <person name="Nagy L.G."/>
            <person name="Martin F."/>
            <person name="Kauserud H."/>
        </authorList>
    </citation>
    <scope>NUCLEOTIDE SEQUENCE</scope>
    <source>
        <strain evidence="13">CBHHK067</strain>
    </source>
</reference>
<keyword evidence="14" id="KW-1185">Reference proteome</keyword>
<dbReference type="InterPro" id="IPR001842">
    <property type="entry name" value="Peptidase_M36"/>
</dbReference>
<dbReference type="GO" id="GO:0008270">
    <property type="term" value="F:zinc ion binding"/>
    <property type="evidence" value="ECO:0007669"/>
    <property type="project" value="InterPro"/>
</dbReference>
<dbReference type="EC" id="3.4.24.-" evidence="12"/>
<evidence type="ECO:0000256" key="3">
    <source>
        <dbReference type="ARBA" id="ARBA00022525"/>
    </source>
</evidence>
<keyword evidence="3 12" id="KW-0964">Secreted</keyword>
<dbReference type="GO" id="GO:0005615">
    <property type="term" value="C:extracellular space"/>
    <property type="evidence" value="ECO:0007669"/>
    <property type="project" value="InterPro"/>
</dbReference>
<dbReference type="CDD" id="cd09596">
    <property type="entry name" value="M36"/>
    <property type="match status" value="1"/>
</dbReference>